<dbReference type="GO" id="GO:0008270">
    <property type="term" value="F:zinc ion binding"/>
    <property type="evidence" value="ECO:0007669"/>
    <property type="project" value="UniProtKB-KW"/>
</dbReference>
<keyword evidence="2" id="KW-0479">Metal-binding</keyword>
<dbReference type="Proteomes" id="UP001231189">
    <property type="component" value="Unassembled WGS sequence"/>
</dbReference>
<evidence type="ECO:0000313" key="10">
    <source>
        <dbReference type="Proteomes" id="UP001231189"/>
    </source>
</evidence>
<organism evidence="9 10">
    <name type="scientific">Lolium multiflorum</name>
    <name type="common">Italian ryegrass</name>
    <name type="synonym">Lolium perenne subsp. multiflorum</name>
    <dbReference type="NCBI Taxonomy" id="4521"/>
    <lineage>
        <taxon>Eukaryota</taxon>
        <taxon>Viridiplantae</taxon>
        <taxon>Streptophyta</taxon>
        <taxon>Embryophyta</taxon>
        <taxon>Tracheophyta</taxon>
        <taxon>Spermatophyta</taxon>
        <taxon>Magnoliopsida</taxon>
        <taxon>Liliopsida</taxon>
        <taxon>Poales</taxon>
        <taxon>Poaceae</taxon>
        <taxon>BOP clade</taxon>
        <taxon>Pooideae</taxon>
        <taxon>Poodae</taxon>
        <taxon>Poeae</taxon>
        <taxon>Poeae Chloroplast Group 2 (Poeae type)</taxon>
        <taxon>Loliodinae</taxon>
        <taxon>Loliinae</taxon>
        <taxon>Lolium</taxon>
    </lineage>
</organism>
<dbReference type="EMBL" id="JAUUTY010000005">
    <property type="protein sequence ID" value="KAK1632977.1"/>
    <property type="molecule type" value="Genomic_DNA"/>
</dbReference>
<dbReference type="GO" id="GO:0016020">
    <property type="term" value="C:membrane"/>
    <property type="evidence" value="ECO:0007669"/>
    <property type="project" value="UniProtKB-SubCell"/>
</dbReference>
<keyword evidence="10" id="KW-1185">Reference proteome</keyword>
<sequence length="194" mass="20312">MLSAAGGVARSLVAAAVGAAGTVIGAAVGLLTGFANEESDGLLRGALVGAVTGGLVSVDLADSLLGIWTCDVSAMDTRIKRTRLLLRTFAAGRLLRGCAFPTTSGLGEHDDLYEPSSSVMAARRAVVESLPATTLTEETAAAWQQTTCPICLHEFQTGESARRLPACGHVFHLACINSWLLWKPQCPMCRHAVY</sequence>
<evidence type="ECO:0000256" key="5">
    <source>
        <dbReference type="ARBA" id="ARBA00023136"/>
    </source>
</evidence>
<accession>A0AAD8RXY4</accession>
<evidence type="ECO:0000313" key="9">
    <source>
        <dbReference type="EMBL" id="KAK1632977.1"/>
    </source>
</evidence>
<dbReference type="Gene3D" id="3.30.40.10">
    <property type="entry name" value="Zinc/RING finger domain, C3HC4 (zinc finger)"/>
    <property type="match status" value="1"/>
</dbReference>
<evidence type="ECO:0000256" key="4">
    <source>
        <dbReference type="ARBA" id="ARBA00022833"/>
    </source>
</evidence>
<keyword evidence="4" id="KW-0862">Zinc</keyword>
<feature type="domain" description="RING-type" evidence="8">
    <location>
        <begin position="148"/>
        <end position="190"/>
    </location>
</feature>
<evidence type="ECO:0000256" key="3">
    <source>
        <dbReference type="ARBA" id="ARBA00022771"/>
    </source>
</evidence>
<keyword evidence="3 6" id="KW-0863">Zinc-finger</keyword>
<keyword evidence="7" id="KW-1133">Transmembrane helix</keyword>
<keyword evidence="7" id="KW-0812">Transmembrane</keyword>
<dbReference type="SUPFAM" id="SSF57850">
    <property type="entry name" value="RING/U-box"/>
    <property type="match status" value="1"/>
</dbReference>
<evidence type="ECO:0000256" key="1">
    <source>
        <dbReference type="ARBA" id="ARBA00004370"/>
    </source>
</evidence>
<keyword evidence="5 7" id="KW-0472">Membrane</keyword>
<feature type="transmembrane region" description="Helical" evidence="7">
    <location>
        <begin position="12"/>
        <end position="35"/>
    </location>
</feature>
<evidence type="ECO:0000256" key="7">
    <source>
        <dbReference type="SAM" id="Phobius"/>
    </source>
</evidence>
<dbReference type="PANTHER" id="PTHR46151:SF1">
    <property type="entry name" value="OS09G0542600 PROTEIN"/>
    <property type="match status" value="1"/>
</dbReference>
<dbReference type="InterPro" id="IPR001841">
    <property type="entry name" value="Znf_RING"/>
</dbReference>
<protein>
    <recommendedName>
        <fullName evidence="8">RING-type domain-containing protein</fullName>
    </recommendedName>
</protein>
<comment type="subcellular location">
    <subcellularLocation>
        <location evidence="1">Membrane</location>
    </subcellularLocation>
</comment>
<evidence type="ECO:0000256" key="2">
    <source>
        <dbReference type="ARBA" id="ARBA00022723"/>
    </source>
</evidence>
<dbReference type="PANTHER" id="PTHR46151">
    <property type="entry name" value="NEP1-INTERACTING PROTEIN-LIKE 2"/>
    <property type="match status" value="1"/>
</dbReference>
<evidence type="ECO:0000256" key="6">
    <source>
        <dbReference type="PROSITE-ProRule" id="PRU00175"/>
    </source>
</evidence>
<dbReference type="PROSITE" id="PS50089">
    <property type="entry name" value="ZF_RING_2"/>
    <property type="match status" value="1"/>
</dbReference>
<proteinExistence type="predicted"/>
<gene>
    <name evidence="9" type="ORF">QYE76_007292</name>
</gene>
<evidence type="ECO:0000259" key="8">
    <source>
        <dbReference type="PROSITE" id="PS50089"/>
    </source>
</evidence>
<dbReference type="SMART" id="SM00184">
    <property type="entry name" value="RING"/>
    <property type="match status" value="1"/>
</dbReference>
<dbReference type="Pfam" id="PF13639">
    <property type="entry name" value="zf-RING_2"/>
    <property type="match status" value="1"/>
</dbReference>
<dbReference type="AlphaFoldDB" id="A0AAD8RXY4"/>
<reference evidence="9" key="1">
    <citation type="submission" date="2023-07" db="EMBL/GenBank/DDBJ databases">
        <title>A chromosome-level genome assembly of Lolium multiflorum.</title>
        <authorList>
            <person name="Chen Y."/>
            <person name="Copetti D."/>
            <person name="Kolliker R."/>
            <person name="Studer B."/>
        </authorList>
    </citation>
    <scope>NUCLEOTIDE SEQUENCE</scope>
    <source>
        <strain evidence="9">02402/16</strain>
        <tissue evidence="9">Leaf</tissue>
    </source>
</reference>
<dbReference type="InterPro" id="IPR013083">
    <property type="entry name" value="Znf_RING/FYVE/PHD"/>
</dbReference>
<name>A0AAD8RXY4_LOLMU</name>
<comment type="caution">
    <text evidence="9">The sequence shown here is derived from an EMBL/GenBank/DDBJ whole genome shotgun (WGS) entry which is preliminary data.</text>
</comment>